<gene>
    <name evidence="2" type="ORF">PENTCL1PPCAC_29922</name>
</gene>
<accession>A0AAV5UNL0</accession>
<feature type="non-terminal residue" evidence="2">
    <location>
        <position position="122"/>
    </location>
</feature>
<dbReference type="EMBL" id="BTSX01000006">
    <property type="protein sequence ID" value="GMT07748.1"/>
    <property type="molecule type" value="Genomic_DNA"/>
</dbReference>
<name>A0AAV5UNL0_9BILA</name>
<evidence type="ECO:0000256" key="1">
    <source>
        <dbReference type="SAM" id="Phobius"/>
    </source>
</evidence>
<comment type="caution">
    <text evidence="2">The sequence shown here is derived from an EMBL/GenBank/DDBJ whole genome shotgun (WGS) entry which is preliminary data.</text>
</comment>
<protein>
    <recommendedName>
        <fullName evidence="4">G protein-coupled receptor</fullName>
    </recommendedName>
</protein>
<dbReference type="InterPro" id="IPR019429">
    <property type="entry name" value="7TM_GPCR_serpentine_rcpt_Sri"/>
</dbReference>
<dbReference type="InterPro" id="IPR053220">
    <property type="entry name" value="Nematode_rcpt-like_serp_H"/>
</dbReference>
<feature type="transmembrane region" description="Helical" evidence="1">
    <location>
        <begin position="92"/>
        <end position="115"/>
    </location>
</feature>
<dbReference type="AlphaFoldDB" id="A0AAV5UNL0"/>
<sequence>NMDSTELPEGVRDAIASFHHFSGVIFFIINLLVCLLIIVDVDSRGKYYRKYLFTLQASSTVLDIFCNVYAPIIQVNCRALYSDSLVAKHINIVAFITIEIFLFVEVANTYFYCVYYRRNVSL</sequence>
<keyword evidence="3" id="KW-1185">Reference proteome</keyword>
<feature type="transmembrane region" description="Helical" evidence="1">
    <location>
        <begin position="20"/>
        <end position="39"/>
    </location>
</feature>
<organism evidence="2 3">
    <name type="scientific">Pristionchus entomophagus</name>
    <dbReference type="NCBI Taxonomy" id="358040"/>
    <lineage>
        <taxon>Eukaryota</taxon>
        <taxon>Metazoa</taxon>
        <taxon>Ecdysozoa</taxon>
        <taxon>Nematoda</taxon>
        <taxon>Chromadorea</taxon>
        <taxon>Rhabditida</taxon>
        <taxon>Rhabditina</taxon>
        <taxon>Diplogasteromorpha</taxon>
        <taxon>Diplogasteroidea</taxon>
        <taxon>Neodiplogasteridae</taxon>
        <taxon>Pristionchus</taxon>
    </lineage>
</organism>
<dbReference type="PANTHER" id="PTHR22941:SF26">
    <property type="entry name" value="SERPENTINE RECEPTOR, CLASS H"/>
    <property type="match status" value="1"/>
</dbReference>
<feature type="non-terminal residue" evidence="2">
    <location>
        <position position="1"/>
    </location>
</feature>
<dbReference type="Proteomes" id="UP001432027">
    <property type="component" value="Unassembled WGS sequence"/>
</dbReference>
<evidence type="ECO:0000313" key="3">
    <source>
        <dbReference type="Proteomes" id="UP001432027"/>
    </source>
</evidence>
<keyword evidence="1" id="KW-0472">Membrane</keyword>
<dbReference type="Pfam" id="PF10327">
    <property type="entry name" value="7TM_GPCR_Sri"/>
    <property type="match status" value="1"/>
</dbReference>
<evidence type="ECO:0000313" key="2">
    <source>
        <dbReference type="EMBL" id="GMT07748.1"/>
    </source>
</evidence>
<keyword evidence="1" id="KW-0812">Transmembrane</keyword>
<dbReference type="PANTHER" id="PTHR22941">
    <property type="entry name" value="SERPENTINE RECEPTOR"/>
    <property type="match status" value="1"/>
</dbReference>
<proteinExistence type="predicted"/>
<feature type="transmembrane region" description="Helical" evidence="1">
    <location>
        <begin position="51"/>
        <end position="72"/>
    </location>
</feature>
<reference evidence="2" key="1">
    <citation type="submission" date="2023-10" db="EMBL/GenBank/DDBJ databases">
        <title>Genome assembly of Pristionchus species.</title>
        <authorList>
            <person name="Yoshida K."/>
            <person name="Sommer R.J."/>
        </authorList>
    </citation>
    <scope>NUCLEOTIDE SEQUENCE</scope>
    <source>
        <strain evidence="2">RS0144</strain>
    </source>
</reference>
<keyword evidence="1" id="KW-1133">Transmembrane helix</keyword>
<evidence type="ECO:0008006" key="4">
    <source>
        <dbReference type="Google" id="ProtNLM"/>
    </source>
</evidence>